<organism evidence="2 3">
    <name type="scientific">Clostridium tetanomorphum</name>
    <dbReference type="NCBI Taxonomy" id="1553"/>
    <lineage>
        <taxon>Bacteria</taxon>
        <taxon>Bacillati</taxon>
        <taxon>Bacillota</taxon>
        <taxon>Clostridia</taxon>
        <taxon>Eubacteriales</taxon>
        <taxon>Clostridiaceae</taxon>
        <taxon>Clostridium</taxon>
    </lineage>
</organism>
<dbReference type="EMBL" id="JAAZWO010000002">
    <property type="protein sequence ID" value="MBC2396585.1"/>
    <property type="molecule type" value="Genomic_DNA"/>
</dbReference>
<sequence>MENKNYLLLLSISIVFLIISVLANHNVYAKLKKQKYIDNEIKIAYDSLFQKQVKKCTYSDIIRLVEENKNFSIININKEKNNDIKVELKFRGNLNTCINFIKRIKEKVEFKEIIYLTIEKDDQDIKGTFKFSLKEN</sequence>
<keyword evidence="3" id="KW-1185">Reference proteome</keyword>
<protein>
    <submittedName>
        <fullName evidence="2">Uncharacterized protein</fullName>
    </submittedName>
</protein>
<proteinExistence type="predicted"/>
<evidence type="ECO:0000313" key="2">
    <source>
        <dbReference type="EMBL" id="MBC2396585.1"/>
    </source>
</evidence>
<dbReference type="Proteomes" id="UP000563151">
    <property type="component" value="Unassembled WGS sequence"/>
</dbReference>
<dbReference type="RefSeq" id="WP_035148690.1">
    <property type="nucleotide sequence ID" value="NZ_JAAZWO010000002.1"/>
</dbReference>
<reference evidence="2 3" key="1">
    <citation type="submission" date="2020-04" db="EMBL/GenBank/DDBJ databases">
        <title>Genomic insights into acetone-butanol-ethanol (ABE) fermentation by sequencing solventogenic clostridia strains.</title>
        <authorList>
            <person name="Brown S."/>
        </authorList>
    </citation>
    <scope>NUCLEOTIDE SEQUENCE [LARGE SCALE GENOMIC DNA]</scope>
    <source>
        <strain evidence="2 3">DJ011</strain>
    </source>
</reference>
<feature type="transmembrane region" description="Helical" evidence="1">
    <location>
        <begin position="6"/>
        <end position="27"/>
    </location>
</feature>
<comment type="caution">
    <text evidence="2">The sequence shown here is derived from an EMBL/GenBank/DDBJ whole genome shotgun (WGS) entry which is preliminary data.</text>
</comment>
<evidence type="ECO:0000256" key="1">
    <source>
        <dbReference type="SAM" id="Phobius"/>
    </source>
</evidence>
<keyword evidence="1" id="KW-0812">Transmembrane</keyword>
<dbReference type="AlphaFoldDB" id="A0A923E536"/>
<accession>A0A923E536</accession>
<gene>
    <name evidence="2" type="ORF">HGG79_02170</name>
</gene>
<name>A0A923E536_CLOTT</name>
<evidence type="ECO:0000313" key="3">
    <source>
        <dbReference type="Proteomes" id="UP000563151"/>
    </source>
</evidence>
<keyword evidence="1" id="KW-0472">Membrane</keyword>
<keyword evidence="1" id="KW-1133">Transmembrane helix</keyword>